<dbReference type="PROSITE" id="PS51379">
    <property type="entry name" value="4FE4S_FER_2"/>
    <property type="match status" value="2"/>
</dbReference>
<evidence type="ECO:0000256" key="5">
    <source>
        <dbReference type="ARBA" id="ARBA00023014"/>
    </source>
</evidence>
<dbReference type="InterPro" id="IPR017896">
    <property type="entry name" value="4Fe4S_Fe-S-bd"/>
</dbReference>
<dbReference type="STRING" id="1560234.SP90_15415"/>
<feature type="domain" description="4Fe-4S ferredoxin-type" evidence="6">
    <location>
        <begin position="70"/>
        <end position="99"/>
    </location>
</feature>
<name>A0A1B7X9F8_9BACT</name>
<protein>
    <submittedName>
        <fullName evidence="7">4Fe-4S ferredoxin</fullName>
    </submittedName>
</protein>
<dbReference type="Proteomes" id="UP000091979">
    <property type="component" value="Unassembled WGS sequence"/>
</dbReference>
<dbReference type="RefSeq" id="WP_066858374.1">
    <property type="nucleotide sequence ID" value="NZ_JXMS01000035.1"/>
</dbReference>
<proteinExistence type="predicted"/>
<keyword evidence="8" id="KW-1185">Reference proteome</keyword>
<evidence type="ECO:0000313" key="8">
    <source>
        <dbReference type="Proteomes" id="UP000091979"/>
    </source>
</evidence>
<dbReference type="InterPro" id="IPR010226">
    <property type="entry name" value="NADH_quinone_OxRdtase_chainI"/>
</dbReference>
<evidence type="ECO:0000256" key="1">
    <source>
        <dbReference type="ARBA" id="ARBA00022485"/>
    </source>
</evidence>
<evidence type="ECO:0000259" key="6">
    <source>
        <dbReference type="PROSITE" id="PS51379"/>
    </source>
</evidence>
<reference evidence="7 8" key="1">
    <citation type="submission" date="2015-01" db="EMBL/GenBank/DDBJ databases">
        <title>Desulfovibrio sp. JC271 draft genome sequence.</title>
        <authorList>
            <person name="Shivani Y."/>
            <person name="Subhash Y."/>
            <person name="Sasikala C."/>
            <person name="Ramana C.V."/>
        </authorList>
    </citation>
    <scope>NUCLEOTIDE SEQUENCE [LARGE SCALE GENOMIC DNA]</scope>
    <source>
        <strain evidence="7 8">JC271</strain>
    </source>
</reference>
<dbReference type="InterPro" id="IPR017900">
    <property type="entry name" value="4Fe4S_Fe_S_CS"/>
</dbReference>
<dbReference type="GO" id="GO:0051539">
    <property type="term" value="F:4 iron, 4 sulfur cluster binding"/>
    <property type="evidence" value="ECO:0007669"/>
    <property type="project" value="UniProtKB-KW"/>
</dbReference>
<dbReference type="GO" id="GO:0046872">
    <property type="term" value="F:metal ion binding"/>
    <property type="evidence" value="ECO:0007669"/>
    <property type="project" value="UniProtKB-KW"/>
</dbReference>
<accession>A0A1B7X9F8</accession>
<dbReference type="Pfam" id="PF12838">
    <property type="entry name" value="Fer4_7"/>
    <property type="match status" value="1"/>
</dbReference>
<keyword evidence="3" id="KW-0677">Repeat</keyword>
<keyword evidence="5" id="KW-0411">Iron-sulfur</keyword>
<dbReference type="GO" id="GO:0016651">
    <property type="term" value="F:oxidoreductase activity, acting on NAD(P)H"/>
    <property type="evidence" value="ECO:0007669"/>
    <property type="project" value="InterPro"/>
</dbReference>
<gene>
    <name evidence="7" type="ORF">SP90_15415</name>
</gene>
<keyword evidence="1" id="KW-0004">4Fe-4S</keyword>
<dbReference type="PATRIC" id="fig|1560234.3.peg.2374"/>
<dbReference type="EMBL" id="JXMS01000035">
    <property type="protein sequence ID" value="OBQ45930.1"/>
    <property type="molecule type" value="Genomic_DNA"/>
</dbReference>
<comment type="caution">
    <text evidence="7">The sequence shown here is derived from an EMBL/GenBank/DDBJ whole genome shotgun (WGS) entry which is preliminary data.</text>
</comment>
<dbReference type="PROSITE" id="PS00198">
    <property type="entry name" value="4FE4S_FER_1"/>
    <property type="match status" value="1"/>
</dbReference>
<evidence type="ECO:0000256" key="4">
    <source>
        <dbReference type="ARBA" id="ARBA00023004"/>
    </source>
</evidence>
<organism evidence="7 8">
    <name type="scientific">Halodesulfovibrio spirochaetisodalis</name>
    <dbReference type="NCBI Taxonomy" id="1560234"/>
    <lineage>
        <taxon>Bacteria</taxon>
        <taxon>Pseudomonadati</taxon>
        <taxon>Thermodesulfobacteriota</taxon>
        <taxon>Desulfovibrionia</taxon>
        <taxon>Desulfovibrionales</taxon>
        <taxon>Desulfovibrionaceae</taxon>
        <taxon>Halodesulfovibrio</taxon>
    </lineage>
</organism>
<evidence type="ECO:0000256" key="2">
    <source>
        <dbReference type="ARBA" id="ARBA00022723"/>
    </source>
</evidence>
<dbReference type="AlphaFoldDB" id="A0A1B7X9F8"/>
<dbReference type="PANTHER" id="PTHR10849">
    <property type="entry name" value="NADH DEHYDROGENASE UBIQUINONE IRON-SULFUR PROTEIN 8, MITOCHONDRIAL"/>
    <property type="match status" value="1"/>
</dbReference>
<dbReference type="GO" id="GO:0016020">
    <property type="term" value="C:membrane"/>
    <property type="evidence" value="ECO:0007669"/>
    <property type="project" value="InterPro"/>
</dbReference>
<keyword evidence="2" id="KW-0479">Metal-binding</keyword>
<dbReference type="OrthoDB" id="9803192at2"/>
<dbReference type="SUPFAM" id="SSF54862">
    <property type="entry name" value="4Fe-4S ferredoxins"/>
    <property type="match status" value="1"/>
</dbReference>
<keyword evidence="4" id="KW-0408">Iron</keyword>
<sequence>MVLSIFKVLWNNLKQGPSTDPFPFGETFTPARLRGKVAVDPEACVGCGVCATVCAGNAIKHVERGDGSGKDFYVWHNTCTFCGLCQHYCPTDAIRLTNNWSTAHRNEDKYKMKEHEFVAYARCPQCDQAMPNMPHAMLDHIYGAPTEELEAIYKLCPECRRQKAAQQFGAQIHD</sequence>
<evidence type="ECO:0000256" key="3">
    <source>
        <dbReference type="ARBA" id="ARBA00022737"/>
    </source>
</evidence>
<feature type="domain" description="4Fe-4S ferredoxin-type" evidence="6">
    <location>
        <begin position="35"/>
        <end position="64"/>
    </location>
</feature>
<evidence type="ECO:0000313" key="7">
    <source>
        <dbReference type="EMBL" id="OBQ45930.1"/>
    </source>
</evidence>
<dbReference type="Gene3D" id="3.30.70.3270">
    <property type="match status" value="1"/>
</dbReference>